<feature type="chain" id="PRO_5009534749" evidence="1">
    <location>
        <begin position="19"/>
        <end position="327"/>
    </location>
</feature>
<evidence type="ECO:0000313" key="3">
    <source>
        <dbReference type="Proteomes" id="UP000179179"/>
    </source>
</evidence>
<evidence type="ECO:0000313" key="2">
    <source>
        <dbReference type="EMBL" id="OGM48813.1"/>
    </source>
</evidence>
<dbReference type="EMBL" id="LYCR01000013">
    <property type="protein sequence ID" value="OGM48813.1"/>
    <property type="molecule type" value="Genomic_DNA"/>
</dbReference>
<dbReference type="AlphaFoldDB" id="A0A1F8AAT3"/>
<accession>A0A1F8AAT3</accession>
<name>A0A1F8AAT3_9EURO</name>
<keyword evidence="1" id="KW-0732">Signal</keyword>
<reference evidence="2 3" key="1">
    <citation type="journal article" date="2016" name="Genome Biol. Evol.">
        <title>Draft genome sequence of an aflatoxigenic Aspergillus species, A. bombycis.</title>
        <authorList>
            <person name="Moore G.G."/>
            <person name="Mack B.M."/>
            <person name="Beltz S.B."/>
            <person name="Gilbert M.K."/>
        </authorList>
    </citation>
    <scope>NUCLEOTIDE SEQUENCE [LARGE SCALE GENOMIC DNA]</scope>
    <source>
        <strain evidence="3">NRRL 26010</strain>
    </source>
</reference>
<evidence type="ECO:0000256" key="1">
    <source>
        <dbReference type="SAM" id="SignalP"/>
    </source>
</evidence>
<gene>
    <name evidence="2" type="ORF">ABOM_003028</name>
</gene>
<sequence length="327" mass="35813">MQLYKLFAVLAALQPALAKSLLDFSAARGDNPSVLGVRNLESVRNTRPKDNTNDLYIKLDKDPKGTPALHFHRKKDYIRAEYHALKDQIEADKTYYIGYKFSLGAIQQSLMIWQFKEYSANNPNDGGANIPLSLEFKSGKLNLQYQASSDAKRVSQWSKELKTDTVYSIGLVINTSRPGWVELYFDGEQQTFGSGSNRLKANTFPGQADPKFGAYRGEEVQIDTYVYNIQIGTALDDIKEAAGLGSSPKPTATSNPTPVPTCSWEGHCEGASCSDENDCSDELICKSGKCTTDNVVPCSWEGHCAGAKCSSHDDCSDDLACNNGVCA</sequence>
<dbReference type="Proteomes" id="UP000179179">
    <property type="component" value="Unassembled WGS sequence"/>
</dbReference>
<keyword evidence="3" id="KW-1185">Reference proteome</keyword>
<protein>
    <submittedName>
        <fullName evidence="2">Uncharacterized protein</fullName>
    </submittedName>
</protein>
<proteinExistence type="predicted"/>
<dbReference type="OrthoDB" id="3233795at2759"/>
<dbReference type="RefSeq" id="XP_022392530.1">
    <property type="nucleotide sequence ID" value="XM_022530158.1"/>
</dbReference>
<feature type="signal peptide" evidence="1">
    <location>
        <begin position="1"/>
        <end position="18"/>
    </location>
</feature>
<comment type="caution">
    <text evidence="2">The sequence shown here is derived from an EMBL/GenBank/DDBJ whole genome shotgun (WGS) entry which is preliminary data.</text>
</comment>
<organism evidence="2 3">
    <name type="scientific">Aspergillus bombycis</name>
    <dbReference type="NCBI Taxonomy" id="109264"/>
    <lineage>
        <taxon>Eukaryota</taxon>
        <taxon>Fungi</taxon>
        <taxon>Dikarya</taxon>
        <taxon>Ascomycota</taxon>
        <taxon>Pezizomycotina</taxon>
        <taxon>Eurotiomycetes</taxon>
        <taxon>Eurotiomycetidae</taxon>
        <taxon>Eurotiales</taxon>
        <taxon>Aspergillaceae</taxon>
        <taxon>Aspergillus</taxon>
    </lineage>
</organism>
<dbReference type="GeneID" id="34446418"/>